<dbReference type="InterPro" id="IPR029068">
    <property type="entry name" value="Glyas_Bleomycin-R_OHBP_Dase"/>
</dbReference>
<proteinExistence type="predicted"/>
<comment type="caution">
    <text evidence="1">The sequence shown here is derived from an EMBL/GenBank/DDBJ whole genome shotgun (WGS) entry which is preliminary data.</text>
</comment>
<dbReference type="CDD" id="cd06587">
    <property type="entry name" value="VOC"/>
    <property type="match status" value="1"/>
</dbReference>
<gene>
    <name evidence="1" type="ORF">GCM10012286_40800</name>
</gene>
<evidence type="ECO:0000313" key="1">
    <source>
        <dbReference type="EMBL" id="GGO47458.1"/>
    </source>
</evidence>
<evidence type="ECO:0000313" key="2">
    <source>
        <dbReference type="Proteomes" id="UP000656881"/>
    </source>
</evidence>
<keyword evidence="2" id="KW-1185">Reference proteome</keyword>
<name>A0ABQ2M683_9ACTN</name>
<organism evidence="1 2">
    <name type="scientific">Streptomyces lasiicapitis</name>
    <dbReference type="NCBI Taxonomy" id="1923961"/>
    <lineage>
        <taxon>Bacteria</taxon>
        <taxon>Bacillati</taxon>
        <taxon>Actinomycetota</taxon>
        <taxon>Actinomycetes</taxon>
        <taxon>Kitasatosporales</taxon>
        <taxon>Streptomycetaceae</taxon>
        <taxon>Streptomyces</taxon>
    </lineage>
</organism>
<dbReference type="SUPFAM" id="SSF54593">
    <property type="entry name" value="Glyoxalase/Bleomycin resistance protein/Dihydroxybiphenyl dioxygenase"/>
    <property type="match status" value="1"/>
</dbReference>
<dbReference type="RefSeq" id="WP_189175040.1">
    <property type="nucleotide sequence ID" value="NZ_BMNG01000008.1"/>
</dbReference>
<dbReference type="Gene3D" id="3.10.180.10">
    <property type="entry name" value="2,3-Dihydroxybiphenyl 1,2-Dioxygenase, domain 1"/>
    <property type="match status" value="1"/>
</dbReference>
<evidence type="ECO:0008006" key="3">
    <source>
        <dbReference type="Google" id="ProtNLM"/>
    </source>
</evidence>
<protein>
    <recommendedName>
        <fullName evidence="3">VOC family protein</fullName>
    </recommendedName>
</protein>
<sequence length="147" mass="16367">MTDIDTTTEPVVIRRHNDSSHLTEPRPLIRVYTPPGTLDSVTAFYERLLGTERDMYFTYPARELTLAVVGSFLLVEAAEEVLEPFRATDGTLLVDSAEAYLTRLTAEEGTEILVPPHRVPTGTGFTARHPDGTVIEYVEHRPTPSGR</sequence>
<reference evidence="2" key="1">
    <citation type="journal article" date="2019" name="Int. J. Syst. Evol. Microbiol.">
        <title>The Global Catalogue of Microorganisms (GCM) 10K type strain sequencing project: providing services to taxonomists for standard genome sequencing and annotation.</title>
        <authorList>
            <consortium name="The Broad Institute Genomics Platform"/>
            <consortium name="The Broad Institute Genome Sequencing Center for Infectious Disease"/>
            <person name="Wu L."/>
            <person name="Ma J."/>
        </authorList>
    </citation>
    <scope>NUCLEOTIDE SEQUENCE [LARGE SCALE GENOMIC DNA]</scope>
    <source>
        <strain evidence="2">CGMCC 4.7349</strain>
    </source>
</reference>
<accession>A0ABQ2M683</accession>
<dbReference type="EMBL" id="BMNG01000008">
    <property type="protein sequence ID" value="GGO47458.1"/>
    <property type="molecule type" value="Genomic_DNA"/>
</dbReference>
<dbReference type="Proteomes" id="UP000656881">
    <property type="component" value="Unassembled WGS sequence"/>
</dbReference>